<gene>
    <name evidence="1" type="ORF">PS417_20305</name>
</gene>
<sequence>MIDKDQFSPFVKALHLHLKHHHPHFNSSLSAVRELVSHALADMPSNGLVNDHLKHSPIPFGAAAFERLSSAVQQAYGISMPSEFWRWPLPVAFKLSPAERIEIWQAALKHTLSTTEIDGVWHDGYVDAEPYIKPMGDGRWALCNRSPVPFWLCRDVFTPEWITRRDADNSIADDMAGRQLKDRSYHAGLSALWKKDYNTAHQRLQEAHEKGHPMASFNLGWMYSEGLGRDRDFTKAAELYERAADLGVLTAHHNLGRMHLEGDEHFPKSIPDAIRHFELAAEGDIAASIGCLGMIYLNGNGVPEDRDRAIDLLMRAAYLDDDHSINTVATILDHQNGGASTPESFALYRKAARSARQLNHIMPIYNLGLCFLHGNGVGKNLVKARRLFRIAANAGDADAAMNLGLMFLNGEGIPADSIEARHWLTMSAAHGSGDAFNVLGTIEFNGQCGAPNHRLAWLLFSEAAQMGSVIGLANQARCLVTGQGVEQDVELACELLEQAEAQGHPMAREMRIQWESQV</sequence>
<proteinExistence type="predicted"/>
<reference evidence="1 2" key="1">
    <citation type="submission" date="2014-05" db="EMBL/GenBank/DDBJ databases">
        <title>Pseudomonas simiae WCS417.</title>
        <authorList>
            <person name="Berendsen R.L."/>
        </authorList>
    </citation>
    <scope>NUCLEOTIDE SEQUENCE [LARGE SCALE GENOMIC DNA]</scope>
    <source>
        <strain evidence="1 2">WCS417</strain>
    </source>
</reference>
<evidence type="ECO:0008006" key="3">
    <source>
        <dbReference type="Google" id="ProtNLM"/>
    </source>
</evidence>
<evidence type="ECO:0000313" key="2">
    <source>
        <dbReference type="Proteomes" id="UP000027308"/>
    </source>
</evidence>
<dbReference type="InterPro" id="IPR052945">
    <property type="entry name" value="Mitotic_Regulator"/>
</dbReference>
<organism evidence="1 2">
    <name type="scientific">Pseudomonas simiae</name>
    <dbReference type="NCBI Taxonomy" id="321846"/>
    <lineage>
        <taxon>Bacteria</taxon>
        <taxon>Pseudomonadati</taxon>
        <taxon>Pseudomonadota</taxon>
        <taxon>Gammaproteobacteria</taxon>
        <taxon>Pseudomonadales</taxon>
        <taxon>Pseudomonadaceae</taxon>
        <taxon>Pseudomonas</taxon>
    </lineage>
</organism>
<dbReference type="PANTHER" id="PTHR43628:SF1">
    <property type="entry name" value="CHITIN SYNTHASE REGULATORY FACTOR 2-RELATED"/>
    <property type="match status" value="1"/>
</dbReference>
<dbReference type="PANTHER" id="PTHR43628">
    <property type="entry name" value="ACTIVATOR OF C KINASE PROTEIN 1-RELATED"/>
    <property type="match status" value="1"/>
</dbReference>
<dbReference type="RefSeq" id="WP_038453487.1">
    <property type="nucleotide sequence ID" value="NZ_CP007637.1"/>
</dbReference>
<name>A0A1N7UIZ0_9PSED</name>
<dbReference type="eggNOG" id="COG0790">
    <property type="taxonomic scope" value="Bacteria"/>
</dbReference>
<dbReference type="OrthoDB" id="9792653at2"/>
<evidence type="ECO:0000313" key="1">
    <source>
        <dbReference type="EMBL" id="AIB37878.1"/>
    </source>
</evidence>
<protein>
    <recommendedName>
        <fullName evidence="3">TPR repeat</fullName>
    </recommendedName>
</protein>
<dbReference type="SMART" id="SM00671">
    <property type="entry name" value="SEL1"/>
    <property type="match status" value="7"/>
</dbReference>
<dbReference type="Proteomes" id="UP000027308">
    <property type="component" value="Chromosome"/>
</dbReference>
<dbReference type="AlphaFoldDB" id="A0A1N7UIZ0"/>
<dbReference type="InterPro" id="IPR006597">
    <property type="entry name" value="Sel1-like"/>
</dbReference>
<dbReference type="InterPro" id="IPR011990">
    <property type="entry name" value="TPR-like_helical_dom_sf"/>
</dbReference>
<accession>A0A1N7UIZ0</accession>
<dbReference type="EMBL" id="CP007637">
    <property type="protein sequence ID" value="AIB37878.1"/>
    <property type="molecule type" value="Genomic_DNA"/>
</dbReference>
<dbReference type="Pfam" id="PF08238">
    <property type="entry name" value="Sel1"/>
    <property type="match status" value="8"/>
</dbReference>
<dbReference type="Gene3D" id="1.25.40.10">
    <property type="entry name" value="Tetratricopeptide repeat domain"/>
    <property type="match status" value="2"/>
</dbReference>
<dbReference type="SUPFAM" id="SSF81901">
    <property type="entry name" value="HCP-like"/>
    <property type="match status" value="2"/>
</dbReference>